<dbReference type="RefSeq" id="WP_241913456.1">
    <property type="nucleotide sequence ID" value="NZ_CP093326.1"/>
</dbReference>
<gene>
    <name evidence="3" type="ORF">MNQ99_14745</name>
</gene>
<proteinExistence type="predicted"/>
<dbReference type="Gene3D" id="1.10.10.2840">
    <property type="entry name" value="PucR C-terminal helix-turn-helix domain"/>
    <property type="match status" value="1"/>
</dbReference>
<keyword evidence="4" id="KW-1185">Reference proteome</keyword>
<reference evidence="3 4" key="1">
    <citation type="submission" date="2022-03" db="EMBL/GenBank/DDBJ databases">
        <title>Isotopic signatures of nitrous oxide derived from detoxification processes.</title>
        <authorList>
            <person name="Behrendt U."/>
            <person name="Buchen C."/>
            <person name="Well R."/>
            <person name="Ulrich A."/>
            <person name="Rohe L."/>
            <person name="Kolb S."/>
            <person name="Schloter M."/>
            <person name="Horn M.A."/>
            <person name="Augustin J."/>
        </authorList>
    </citation>
    <scope>NUCLEOTIDE SEQUENCE [LARGE SCALE GENOMIC DNA]</scope>
    <source>
        <strain evidence="3 4">S4-C24</strain>
    </source>
</reference>
<feature type="domain" description="PucR C-terminal helix-turn-helix" evidence="2">
    <location>
        <begin position="462"/>
        <end position="519"/>
    </location>
</feature>
<sequence>MVSLAQLSNELGDALRPAAPGPAPGIQLSGVHVSELADPGAYLEGGELLLTTGIPLGGTADAVDDYVRRLAAKGVAALGLGLGEGLDTVPPELVRACSAEGVELLVVPDGVPFLDVSRMFWELASRSDQAGLIANLGTQTALARATMRADALPSVVKGLAQALGGWVAYLPAGDGTEATVWPASALSLLPHLKLETTRLNVAGTHSAATFWLHGTPVVEYPILVGGRIDGFLAIGSGRTLTKADRQIITTVCVLLALKAQQRDELLGTTAVLGSVVAKLIARGQVEAARLVAGDGNLGPLPERVRVLAARIPTADSLPTLAGAVSRLQLADGGSPPAAAVASCILRYDEDAVAYFVLDAGLAQPEPAGLQGDEPDDGGLLAWAGPAVPAGPAGALGSGTADVETAAAWTEPLTLEDVAGAMAALRRAAVAAPAGALVGMAADDEARADAWIATLAAYPRAELLETVAAYLRHQGRWEDASRQLNVHRNSLRHRMAVAERLLGVALDDPDVAAHLWLALRRRGL</sequence>
<evidence type="ECO:0000313" key="3">
    <source>
        <dbReference type="EMBL" id="UNK45186.1"/>
    </source>
</evidence>
<dbReference type="InterPro" id="IPR051448">
    <property type="entry name" value="CdaR-like_regulators"/>
</dbReference>
<dbReference type="EMBL" id="CP093326">
    <property type="protein sequence ID" value="UNK45186.1"/>
    <property type="molecule type" value="Genomic_DNA"/>
</dbReference>
<dbReference type="Pfam" id="PF07905">
    <property type="entry name" value="PucR"/>
    <property type="match status" value="1"/>
</dbReference>
<organism evidence="3 4">
    <name type="scientific">Arthrobacter sulfonylureivorans</name>
    <dbReference type="NCBI Taxonomy" id="2486855"/>
    <lineage>
        <taxon>Bacteria</taxon>
        <taxon>Bacillati</taxon>
        <taxon>Actinomycetota</taxon>
        <taxon>Actinomycetes</taxon>
        <taxon>Micrococcales</taxon>
        <taxon>Micrococcaceae</taxon>
        <taxon>Arthrobacter</taxon>
    </lineage>
</organism>
<evidence type="ECO:0000259" key="1">
    <source>
        <dbReference type="Pfam" id="PF07905"/>
    </source>
</evidence>
<evidence type="ECO:0000313" key="4">
    <source>
        <dbReference type="Proteomes" id="UP000829069"/>
    </source>
</evidence>
<name>A0ABY3W5F7_9MICC</name>
<accession>A0ABY3W5F7</accession>
<dbReference type="PANTHER" id="PTHR33744">
    <property type="entry name" value="CARBOHYDRATE DIACID REGULATOR"/>
    <property type="match status" value="1"/>
</dbReference>
<dbReference type="InterPro" id="IPR042070">
    <property type="entry name" value="PucR_C-HTH_sf"/>
</dbReference>
<dbReference type="InterPro" id="IPR012914">
    <property type="entry name" value="PucR_dom"/>
</dbReference>
<dbReference type="InterPro" id="IPR025736">
    <property type="entry name" value="PucR_C-HTH_dom"/>
</dbReference>
<feature type="domain" description="Purine catabolism PurC-like" evidence="1">
    <location>
        <begin position="29"/>
        <end position="119"/>
    </location>
</feature>
<dbReference type="Pfam" id="PF13556">
    <property type="entry name" value="HTH_30"/>
    <property type="match status" value="1"/>
</dbReference>
<protein>
    <submittedName>
        <fullName evidence="3">PucR family transcriptional regulator</fullName>
    </submittedName>
</protein>
<dbReference type="PANTHER" id="PTHR33744:SF1">
    <property type="entry name" value="DNA-BINDING TRANSCRIPTIONAL ACTIVATOR ADER"/>
    <property type="match status" value="1"/>
</dbReference>
<dbReference type="Proteomes" id="UP000829069">
    <property type="component" value="Chromosome"/>
</dbReference>
<evidence type="ECO:0000259" key="2">
    <source>
        <dbReference type="Pfam" id="PF13556"/>
    </source>
</evidence>